<evidence type="ECO:0000313" key="2">
    <source>
        <dbReference type="Proteomes" id="UP000286288"/>
    </source>
</evidence>
<dbReference type="Pfam" id="PF09661">
    <property type="entry name" value="DUF2398"/>
    <property type="match status" value="1"/>
</dbReference>
<evidence type="ECO:0000313" key="1">
    <source>
        <dbReference type="EMBL" id="RHK04835.1"/>
    </source>
</evidence>
<name>A0A415EP20_ENTCA</name>
<protein>
    <submittedName>
        <fullName evidence="1">TIGR02678 family protein</fullName>
    </submittedName>
</protein>
<sequence length="382" mass="45214">MEKKEQIKEALKLLFNHYWIIRDQQMEEFALLKGVESELLQLVKERFGYALRFTPDYIKLEKIPVEPKDWMGIQAFQSPEDYALFCCLLAFLEEQSRSPFFLLSHICEELLRLYPIKDAINWQNFTHRKSLVRVLKKAKEFHLIEERDGMIEQFGQDESAEVLYHATGYGRTFMRPYPEDIASFADSTQLKAIDQQIFQQENAQRYLAYRRLFLEPTVLRSDIDESLVYYLRNQRKAINDFAENYTDMTFEVYKDVFQVTADNSNQPHVFPGTKALDDILLQLGTVVRSKDYVPESSGIISLSYSQWLQLVEELFQAYHNGWSKEYRETKPIDVLAQELLSYGSQWMLLREQADEVWLLPQLARFSGEYNDDFNKKEQLDEK</sequence>
<dbReference type="InterPro" id="IPR013494">
    <property type="entry name" value="CHP02678"/>
</dbReference>
<gene>
    <name evidence="1" type="ORF">DW084_15615</name>
</gene>
<dbReference type="AlphaFoldDB" id="A0A415EP20"/>
<proteinExistence type="predicted"/>
<organism evidence="1 2">
    <name type="scientific">Enterococcus casseliflavus</name>
    <name type="common">Enterococcus flavescens</name>
    <dbReference type="NCBI Taxonomy" id="37734"/>
    <lineage>
        <taxon>Bacteria</taxon>
        <taxon>Bacillati</taxon>
        <taxon>Bacillota</taxon>
        <taxon>Bacilli</taxon>
        <taxon>Lactobacillales</taxon>
        <taxon>Enterococcaceae</taxon>
        <taxon>Enterococcus</taxon>
    </lineage>
</organism>
<comment type="caution">
    <text evidence="1">The sequence shown here is derived from an EMBL/GenBank/DDBJ whole genome shotgun (WGS) entry which is preliminary data.</text>
</comment>
<accession>A0A415EP20</accession>
<reference evidence="1 2" key="1">
    <citation type="submission" date="2018-08" db="EMBL/GenBank/DDBJ databases">
        <title>A genome reference for cultivated species of the human gut microbiota.</title>
        <authorList>
            <person name="Zou Y."/>
            <person name="Xue W."/>
            <person name="Luo G."/>
        </authorList>
    </citation>
    <scope>NUCLEOTIDE SEQUENCE [LARGE SCALE GENOMIC DNA]</scope>
    <source>
        <strain evidence="1 2">AF48-16</strain>
    </source>
</reference>
<dbReference type="NCBIfam" id="TIGR02678">
    <property type="entry name" value="TIGR02678 family protein"/>
    <property type="match status" value="1"/>
</dbReference>
<dbReference type="EMBL" id="QRMZ01000025">
    <property type="protein sequence ID" value="RHK04835.1"/>
    <property type="molecule type" value="Genomic_DNA"/>
</dbReference>
<dbReference type="Proteomes" id="UP000286288">
    <property type="component" value="Unassembled WGS sequence"/>
</dbReference>